<keyword evidence="4" id="KW-0472">Membrane</keyword>
<gene>
    <name evidence="5" type="ORF">DVZ84_35645</name>
</gene>
<dbReference type="GO" id="GO:0070273">
    <property type="term" value="F:phosphatidylinositol-4-phosphate binding"/>
    <property type="evidence" value="ECO:0007669"/>
    <property type="project" value="InterPro"/>
</dbReference>
<accession>A0A369UUA8</accession>
<reference evidence="5 6" key="1">
    <citation type="submission" date="2018-07" db="EMBL/GenBank/DDBJ databases">
        <title>Genome guided investigation of antibiotics producing actinomycetales strain isolated from a Macau mangrove ecosystem.</title>
        <authorList>
            <person name="Hu D."/>
        </authorList>
    </citation>
    <scope>NUCLEOTIDE SEQUENCE [LARGE SCALE GENOMIC DNA]</scope>
    <source>
        <strain evidence="5 6">2297</strain>
    </source>
</reference>
<dbReference type="Gene3D" id="1.10.3630.10">
    <property type="entry name" value="yeast vps74-n-term truncation variant domain like"/>
    <property type="match status" value="1"/>
</dbReference>
<proteinExistence type="predicted"/>
<evidence type="ECO:0000256" key="1">
    <source>
        <dbReference type="ARBA" id="ARBA00004255"/>
    </source>
</evidence>
<dbReference type="Pfam" id="PF05719">
    <property type="entry name" value="GPP34"/>
    <property type="match status" value="1"/>
</dbReference>
<dbReference type="Proteomes" id="UP000253742">
    <property type="component" value="Unassembled WGS sequence"/>
</dbReference>
<dbReference type="EMBL" id="QQBH01000043">
    <property type="protein sequence ID" value="RDD84344.1"/>
    <property type="molecule type" value="Genomic_DNA"/>
</dbReference>
<dbReference type="RefSeq" id="WP_114533413.1">
    <property type="nucleotide sequence ID" value="NZ_QQBH01000043.1"/>
</dbReference>
<evidence type="ECO:0000256" key="2">
    <source>
        <dbReference type="ARBA" id="ARBA00023034"/>
    </source>
</evidence>
<dbReference type="AlphaFoldDB" id="A0A369UUA8"/>
<dbReference type="OrthoDB" id="4717569at2"/>
<sequence length="214" mass="23837">MLLTLPQRMYLLAYSVDKEKFEATNLQGRGSLLRAAALAELTLNGWLDAQEKKVVRRPGTAPDDGFLADVWRDIPEKPQGWLKVVHDKHTTAEEPVREQLLRAGSISSRAKRGFLSSLVSPQVQVTDPQEVMALQKTARQAVLAEADPALVPDQELVMTVLPVECEMSTVFSSREMRDHKHTLKQLAERFDELVPGLRKALRDSYLVVRGVGGG</sequence>
<organism evidence="5 6">
    <name type="scientific">Streptomyces parvulus</name>
    <dbReference type="NCBI Taxonomy" id="146923"/>
    <lineage>
        <taxon>Bacteria</taxon>
        <taxon>Bacillati</taxon>
        <taxon>Actinomycetota</taxon>
        <taxon>Actinomycetes</taxon>
        <taxon>Kitasatosporales</taxon>
        <taxon>Streptomycetaceae</taxon>
        <taxon>Streptomyces</taxon>
    </lineage>
</organism>
<dbReference type="InterPro" id="IPR038261">
    <property type="entry name" value="GPP34-like_sf"/>
</dbReference>
<comment type="subcellular location">
    <subcellularLocation>
        <location evidence="1">Golgi apparatus membrane</location>
        <topology evidence="1">Peripheral membrane protein</topology>
        <orientation evidence="1">Cytoplasmic side</orientation>
    </subcellularLocation>
</comment>
<evidence type="ECO:0000256" key="4">
    <source>
        <dbReference type="ARBA" id="ARBA00023136"/>
    </source>
</evidence>
<protein>
    <submittedName>
        <fullName evidence="5">GPP34 family phosphoprotein</fullName>
    </submittedName>
</protein>
<evidence type="ECO:0000313" key="6">
    <source>
        <dbReference type="Proteomes" id="UP000253742"/>
    </source>
</evidence>
<keyword evidence="3" id="KW-0446">Lipid-binding</keyword>
<evidence type="ECO:0000313" key="5">
    <source>
        <dbReference type="EMBL" id="RDD84344.1"/>
    </source>
</evidence>
<dbReference type="InterPro" id="IPR008628">
    <property type="entry name" value="GPP34-like"/>
</dbReference>
<evidence type="ECO:0000256" key="3">
    <source>
        <dbReference type="ARBA" id="ARBA00023121"/>
    </source>
</evidence>
<name>A0A369UUA8_9ACTN</name>
<dbReference type="GO" id="GO:0005737">
    <property type="term" value="C:cytoplasm"/>
    <property type="evidence" value="ECO:0007669"/>
    <property type="project" value="UniProtKB-ARBA"/>
</dbReference>
<comment type="caution">
    <text evidence="5">The sequence shown here is derived from an EMBL/GenBank/DDBJ whole genome shotgun (WGS) entry which is preliminary data.</text>
</comment>
<keyword evidence="2" id="KW-0333">Golgi apparatus</keyword>
<dbReference type="GO" id="GO:0012505">
    <property type="term" value="C:endomembrane system"/>
    <property type="evidence" value="ECO:0007669"/>
    <property type="project" value="UniProtKB-ARBA"/>
</dbReference>